<dbReference type="PANTHER" id="PTHR46580:SF4">
    <property type="entry name" value="ATP_GTP-BINDING PROTEIN"/>
    <property type="match status" value="1"/>
</dbReference>
<proteinExistence type="predicted"/>
<evidence type="ECO:0000259" key="3">
    <source>
        <dbReference type="PROSITE" id="PS50853"/>
    </source>
</evidence>
<evidence type="ECO:0000256" key="1">
    <source>
        <dbReference type="ARBA" id="ARBA00022729"/>
    </source>
</evidence>
<feature type="chain" id="PRO_5045662152" evidence="2">
    <location>
        <begin position="19"/>
        <end position="1222"/>
    </location>
</feature>
<feature type="domain" description="Fibronectin type-III" evidence="3">
    <location>
        <begin position="194"/>
        <end position="284"/>
    </location>
</feature>
<organism evidence="4 5">
    <name type="scientific">Psychroserpens ponticola</name>
    <dbReference type="NCBI Taxonomy" id="2932268"/>
    <lineage>
        <taxon>Bacteria</taxon>
        <taxon>Pseudomonadati</taxon>
        <taxon>Bacteroidota</taxon>
        <taxon>Flavobacteriia</taxon>
        <taxon>Flavobacteriales</taxon>
        <taxon>Flavobacteriaceae</taxon>
        <taxon>Psychroserpens</taxon>
    </lineage>
</organism>
<dbReference type="InterPro" id="IPR036116">
    <property type="entry name" value="FN3_sf"/>
</dbReference>
<dbReference type="EMBL" id="CP116221">
    <property type="protein sequence ID" value="WCO01771.1"/>
    <property type="molecule type" value="Genomic_DNA"/>
</dbReference>
<gene>
    <name evidence="4" type="ORF">MUN68_017130</name>
</gene>
<feature type="signal peptide" evidence="2">
    <location>
        <begin position="1"/>
        <end position="18"/>
    </location>
</feature>
<keyword evidence="5" id="KW-1185">Reference proteome</keyword>
<dbReference type="PANTHER" id="PTHR46580">
    <property type="entry name" value="SENSOR KINASE-RELATED"/>
    <property type="match status" value="1"/>
</dbReference>
<dbReference type="NCBIfam" id="TIGR04183">
    <property type="entry name" value="Por_Secre_tail"/>
    <property type="match status" value="1"/>
</dbReference>
<dbReference type="RefSeq" id="WP_272792389.1">
    <property type="nucleotide sequence ID" value="NZ_CP116221.1"/>
</dbReference>
<dbReference type="Gene3D" id="2.130.10.130">
    <property type="entry name" value="Integrin alpha, N-terminal"/>
    <property type="match status" value="1"/>
</dbReference>
<evidence type="ECO:0000313" key="5">
    <source>
        <dbReference type="Proteomes" id="UP001202717"/>
    </source>
</evidence>
<dbReference type="Pfam" id="PF13517">
    <property type="entry name" value="FG-GAP_3"/>
    <property type="match status" value="2"/>
</dbReference>
<dbReference type="PROSITE" id="PS50853">
    <property type="entry name" value="FN3"/>
    <property type="match status" value="1"/>
</dbReference>
<dbReference type="Proteomes" id="UP001202717">
    <property type="component" value="Chromosome"/>
</dbReference>
<dbReference type="Pfam" id="PF18962">
    <property type="entry name" value="Por_Secre_tail"/>
    <property type="match status" value="1"/>
</dbReference>
<sequence>MKKITLLTFLVMSYCSLAQVLNEPANWPNNNWTITGSYDADPVIFTDNPTVSSNFSFDDDEGGQNSDNTVAAESNTIDLTAAHTAGETWITVSGSYVFNIYQTEDLSIQYWDNDAGNWQDFGSELTQTANAPNVAFCNGTPEQANETINIASFSASQLANFKYRILYNDNGSYGWGFCFNSPTISSVTPPACPNVSDLSVTFISSDGANVFWDAGDVETSWEIALQASGTGIPSGSGTSTTTNNPHVLSGLTQNTSYEIYVRGFCGGTDYSNWIGPLNFTTLIPSRVNFSQQAMGIGNYDLTVVDMNGDNLDDIVSASTSNVNIHYQLASGGFNEVDIPTPSADFLPGWSMAAADFNKDGYTDLLYGAGSGVTFMKSDGTGSGFTEISTGEYVFSQRSNFVDINQDGHLDAFVCHDVAPNVYYINDGSGNLTFYQSNVTPNAPFNLGDYESGGNYGSIWIDYDNDRDMDMFIAKCGGETARRTNVMLTNNGDGTFTENANALDLADPMQTWSSSWADYDNDGDMDVFVGASSGTHKLMRNNGDGSFTDVTTGAGVSGAPLGHENVSYDIDNDGYLDILCNGMIMYGKGDLTFEDADDTQINYKNGSLGDLNNDGFIDAYYNGNIYWNLTTSNNWIKINTIGTASNIDGIGARVEIYTDSGVQIRDVRSGEGFEYMSTLNTHFGLGSDTSISHITIYWPNSGGETFLNPPINQPFNAVEGTGFRCVVSPIAYLEGAALNPNSGENNLMRDDLRLNGWLASNATTSPYADALIADPSVFNTTGDDAIVDWVFVELRDKNDNSIVIDSQSALLQRDGDVVGVDGLSALGFDQDQDDYFIAIKHRNHLGVMSATTHALSPSKSIIDFASNPNTVEGDNNAVVALANGKYGMYTGDFDGNEQVQNSDASGVIQLIGGSGYNNADMDANAQIQNSDVNTLINPNIGRGQQFQRSGESNEDQLESNLTLTFANAQITNDGSDNFYEADILIASTEDFYVGSGQVYFEYNTAAFGGNISSNGAIEYSQPTGSILEGNFATLPAYKDFVQNDNTASRVSLSFQQNFSESFIASNIPNIQITATPKVLFHIKIKYVNAGQDADVCFYNDGVFQDQFYTACGGAGAPDCTGNPGVQITDDTYDCAAAGVTTLDIASYESNSFKLYPNPVKNTLYIKGNTENLTKIEIININGQLIKTINADFNQIDVSHLNAAIYFLKVYAKNNTSTLKLIKQ</sequence>
<accession>A0ABY7RZW1</accession>
<dbReference type="Pfam" id="PF07593">
    <property type="entry name" value="UnbV_ASPIC"/>
    <property type="match status" value="1"/>
</dbReference>
<dbReference type="InterPro" id="IPR026444">
    <property type="entry name" value="Secre_tail"/>
</dbReference>
<dbReference type="InterPro" id="IPR028994">
    <property type="entry name" value="Integrin_alpha_N"/>
</dbReference>
<dbReference type="Gene3D" id="2.60.40.10">
    <property type="entry name" value="Immunoglobulins"/>
    <property type="match status" value="1"/>
</dbReference>
<dbReference type="InterPro" id="IPR013783">
    <property type="entry name" value="Ig-like_fold"/>
</dbReference>
<dbReference type="SUPFAM" id="SSF49265">
    <property type="entry name" value="Fibronectin type III"/>
    <property type="match status" value="1"/>
</dbReference>
<evidence type="ECO:0000313" key="4">
    <source>
        <dbReference type="EMBL" id="WCO01771.1"/>
    </source>
</evidence>
<dbReference type="InterPro" id="IPR003961">
    <property type="entry name" value="FN3_dom"/>
</dbReference>
<dbReference type="SUPFAM" id="SSF69318">
    <property type="entry name" value="Integrin alpha N-terminal domain"/>
    <property type="match status" value="1"/>
</dbReference>
<keyword evidence="1 2" id="KW-0732">Signal</keyword>
<dbReference type="CDD" id="cd00063">
    <property type="entry name" value="FN3"/>
    <property type="match status" value="1"/>
</dbReference>
<dbReference type="InterPro" id="IPR011519">
    <property type="entry name" value="UnbV_ASPIC"/>
</dbReference>
<protein>
    <submittedName>
        <fullName evidence="4">FG-GAP-like repeat-containing protein</fullName>
    </submittedName>
</protein>
<dbReference type="SMART" id="SM00060">
    <property type="entry name" value="FN3"/>
    <property type="match status" value="1"/>
</dbReference>
<name>A0ABY7RZW1_9FLAO</name>
<evidence type="ECO:0000256" key="2">
    <source>
        <dbReference type="SAM" id="SignalP"/>
    </source>
</evidence>
<dbReference type="InterPro" id="IPR013517">
    <property type="entry name" value="FG-GAP"/>
</dbReference>
<reference evidence="4 5" key="1">
    <citation type="submission" date="2023-01" db="EMBL/GenBank/DDBJ databases">
        <title>Psychroserpens ponticola sp. nov., isolated from seawater.</title>
        <authorList>
            <person name="Kristyanto S."/>
            <person name="Jung J."/>
            <person name="Kim J.M."/>
            <person name="Jeon C.O."/>
        </authorList>
    </citation>
    <scope>NUCLEOTIDE SEQUENCE [LARGE SCALE GENOMIC DNA]</scope>
    <source>
        <strain evidence="4 5">MSW6</strain>
    </source>
</reference>